<dbReference type="GO" id="GO:0006352">
    <property type="term" value="P:DNA-templated transcription initiation"/>
    <property type="evidence" value="ECO:0007669"/>
    <property type="project" value="InterPro"/>
</dbReference>
<dbReference type="InterPro" id="IPR013325">
    <property type="entry name" value="RNA_pol_sigma_r2"/>
</dbReference>
<proteinExistence type="predicted"/>
<evidence type="ECO:0000313" key="2">
    <source>
        <dbReference type="EMBL" id="MBF9072056.1"/>
    </source>
</evidence>
<dbReference type="GO" id="GO:0003700">
    <property type="term" value="F:DNA-binding transcription factor activity"/>
    <property type="evidence" value="ECO:0007669"/>
    <property type="project" value="InterPro"/>
</dbReference>
<organism evidence="2 3">
    <name type="scientific">Streptacidiphilus fuscans</name>
    <dbReference type="NCBI Taxonomy" id="2789292"/>
    <lineage>
        <taxon>Bacteria</taxon>
        <taxon>Bacillati</taxon>
        <taxon>Actinomycetota</taxon>
        <taxon>Actinomycetes</taxon>
        <taxon>Kitasatosporales</taxon>
        <taxon>Streptomycetaceae</taxon>
        <taxon>Streptacidiphilus</taxon>
    </lineage>
</organism>
<dbReference type="Proteomes" id="UP000657385">
    <property type="component" value="Unassembled WGS sequence"/>
</dbReference>
<accession>A0A931B8G5</accession>
<protein>
    <recommendedName>
        <fullName evidence="1">RNA polymerase sigma-70 region 2 domain-containing protein</fullName>
    </recommendedName>
</protein>
<dbReference type="AlphaFoldDB" id="A0A931B8G5"/>
<dbReference type="RefSeq" id="WP_196197218.1">
    <property type="nucleotide sequence ID" value="NZ_JADPRT010000014.1"/>
</dbReference>
<evidence type="ECO:0000313" key="3">
    <source>
        <dbReference type="Proteomes" id="UP000657385"/>
    </source>
</evidence>
<reference evidence="2" key="1">
    <citation type="submission" date="2020-11" db="EMBL/GenBank/DDBJ databases">
        <title>Isolation and identification of active actinomycetes.</title>
        <authorList>
            <person name="Yu B."/>
        </authorList>
    </citation>
    <scope>NUCLEOTIDE SEQUENCE</scope>
    <source>
        <strain evidence="2">NEAU-YB345</strain>
    </source>
</reference>
<name>A0A931B8G5_9ACTN</name>
<dbReference type="InterPro" id="IPR007627">
    <property type="entry name" value="RNA_pol_sigma70_r2"/>
</dbReference>
<sequence length="84" mass="9956">MTEHQRDAEFCEFASTRVPWLRRVAYLLCGDWHQADDLTQTALTRLYRHWHRIHRLDNLDGYARTTLVNAFLSVMSPDTMGYDV</sequence>
<gene>
    <name evidence="2" type="ORF">I2501_28930</name>
</gene>
<comment type="caution">
    <text evidence="2">The sequence shown here is derived from an EMBL/GenBank/DDBJ whole genome shotgun (WGS) entry which is preliminary data.</text>
</comment>
<dbReference type="SUPFAM" id="SSF88946">
    <property type="entry name" value="Sigma2 domain of RNA polymerase sigma factors"/>
    <property type="match status" value="1"/>
</dbReference>
<dbReference type="Gene3D" id="1.10.1740.10">
    <property type="match status" value="1"/>
</dbReference>
<dbReference type="Pfam" id="PF04542">
    <property type="entry name" value="Sigma70_r2"/>
    <property type="match status" value="1"/>
</dbReference>
<keyword evidence="3" id="KW-1185">Reference proteome</keyword>
<dbReference type="EMBL" id="JADPRT010000014">
    <property type="protein sequence ID" value="MBF9072056.1"/>
    <property type="molecule type" value="Genomic_DNA"/>
</dbReference>
<feature type="domain" description="RNA polymerase sigma-70 region 2" evidence="1">
    <location>
        <begin position="18"/>
        <end position="72"/>
    </location>
</feature>
<evidence type="ECO:0000259" key="1">
    <source>
        <dbReference type="Pfam" id="PF04542"/>
    </source>
</evidence>